<protein>
    <submittedName>
        <fullName evidence="1">Uncharacterized protein</fullName>
    </submittedName>
</protein>
<proteinExistence type="predicted"/>
<organism evidence="1 2">
    <name type="scientific">Nepenthes gracilis</name>
    <name type="common">Slender pitcher plant</name>
    <dbReference type="NCBI Taxonomy" id="150966"/>
    <lineage>
        <taxon>Eukaryota</taxon>
        <taxon>Viridiplantae</taxon>
        <taxon>Streptophyta</taxon>
        <taxon>Embryophyta</taxon>
        <taxon>Tracheophyta</taxon>
        <taxon>Spermatophyta</taxon>
        <taxon>Magnoliopsida</taxon>
        <taxon>eudicotyledons</taxon>
        <taxon>Gunneridae</taxon>
        <taxon>Pentapetalae</taxon>
        <taxon>Caryophyllales</taxon>
        <taxon>Nepenthaceae</taxon>
        <taxon>Nepenthes</taxon>
    </lineage>
</organism>
<accession>A0AAD3STG6</accession>
<dbReference type="Proteomes" id="UP001279734">
    <property type="component" value="Unassembled WGS sequence"/>
</dbReference>
<dbReference type="AlphaFoldDB" id="A0AAD3STG6"/>
<dbReference type="EMBL" id="BSYO01000016">
    <property type="protein sequence ID" value="GMH16481.1"/>
    <property type="molecule type" value="Genomic_DNA"/>
</dbReference>
<sequence>MELRSGPFSFLDLPSDDDNNRFVGISWLLLHLFILRHNLERKTWRGFRGTRSGGIFLWRRRPLSLRTSHFPSFPLFSCFASLQIDPLY</sequence>
<name>A0AAD3STG6_NEPGR</name>
<evidence type="ECO:0000313" key="2">
    <source>
        <dbReference type="Proteomes" id="UP001279734"/>
    </source>
</evidence>
<reference evidence="1" key="1">
    <citation type="submission" date="2023-05" db="EMBL/GenBank/DDBJ databases">
        <title>Nepenthes gracilis genome sequencing.</title>
        <authorList>
            <person name="Fukushima K."/>
        </authorList>
    </citation>
    <scope>NUCLEOTIDE SEQUENCE</scope>
    <source>
        <strain evidence="1">SING2019-196</strain>
    </source>
</reference>
<gene>
    <name evidence="1" type="ORF">Nepgr_018322</name>
</gene>
<keyword evidence="2" id="KW-1185">Reference proteome</keyword>
<comment type="caution">
    <text evidence="1">The sequence shown here is derived from an EMBL/GenBank/DDBJ whole genome shotgun (WGS) entry which is preliminary data.</text>
</comment>
<evidence type="ECO:0000313" key="1">
    <source>
        <dbReference type="EMBL" id="GMH16481.1"/>
    </source>
</evidence>